<dbReference type="AlphaFoldDB" id="A0A423VDC8"/>
<comment type="caution">
    <text evidence="1">The sequence shown here is derived from an EMBL/GenBank/DDBJ whole genome shotgun (WGS) entry which is preliminary data.</text>
</comment>
<gene>
    <name evidence="1" type="ORF">VMCG_10165</name>
</gene>
<dbReference type="PANTHER" id="PTHR28141:SF1">
    <property type="entry name" value="2',3'-CYCLIC-NUCLEOTIDE 3'-PHOSPHODIESTERASE"/>
    <property type="match status" value="1"/>
</dbReference>
<dbReference type="GO" id="GO:0004113">
    <property type="term" value="F:2',3'-cyclic-nucleotide 3'-phosphodiesterase activity"/>
    <property type="evidence" value="ECO:0007669"/>
    <property type="project" value="TreeGrafter"/>
</dbReference>
<dbReference type="GO" id="GO:0009187">
    <property type="term" value="P:cyclic nucleotide metabolic process"/>
    <property type="evidence" value="ECO:0007669"/>
    <property type="project" value="TreeGrafter"/>
</dbReference>
<sequence>MPGSSLWLTPPPSHPLHAILTNLIEISIPAHFPDTTPRPPVFSPHMTLTSNVDPTTYGDQPQKWLDEIPFPSAAEVNVNFEKVKTEDVYYRRCYIKCAFDGVKDVAAIARARGVEGEAEVGGKTEAWLAQWKGAFGPHVSLMYGDVTIDEGKLSKIEELVLESGIGFDETIGGSTGWKGGVVWLVPTDRDIRDWKPIATRTL</sequence>
<dbReference type="Pfam" id="PF07823">
    <property type="entry name" value="CPDase"/>
    <property type="match status" value="1"/>
</dbReference>
<dbReference type="SUPFAM" id="SSF55144">
    <property type="entry name" value="LigT-like"/>
    <property type="match status" value="1"/>
</dbReference>
<dbReference type="Proteomes" id="UP000283895">
    <property type="component" value="Unassembled WGS sequence"/>
</dbReference>
<dbReference type="Gene3D" id="3.90.1140.10">
    <property type="entry name" value="Cyclic phosphodiesterase"/>
    <property type="match status" value="1"/>
</dbReference>
<keyword evidence="2" id="KW-1185">Reference proteome</keyword>
<accession>A0A423VDC8</accession>
<protein>
    <recommendedName>
        <fullName evidence="3">2',3'-cyclic-nucleotide 3'-phosphodiesterase</fullName>
    </recommendedName>
</protein>
<organism evidence="1 2">
    <name type="scientific">Cytospora schulzeri</name>
    <dbReference type="NCBI Taxonomy" id="448051"/>
    <lineage>
        <taxon>Eukaryota</taxon>
        <taxon>Fungi</taxon>
        <taxon>Dikarya</taxon>
        <taxon>Ascomycota</taxon>
        <taxon>Pezizomycotina</taxon>
        <taxon>Sordariomycetes</taxon>
        <taxon>Sordariomycetidae</taxon>
        <taxon>Diaporthales</taxon>
        <taxon>Cytosporaceae</taxon>
        <taxon>Cytospora</taxon>
    </lineage>
</organism>
<dbReference type="EMBL" id="LKEA01000075">
    <property type="protein sequence ID" value="ROV88835.1"/>
    <property type="molecule type" value="Genomic_DNA"/>
</dbReference>
<dbReference type="InterPro" id="IPR012386">
    <property type="entry name" value="Cyclic-nucl_3Pdiesterase"/>
</dbReference>
<name>A0A423VDC8_9PEZI</name>
<dbReference type="OrthoDB" id="514292at2759"/>
<evidence type="ECO:0008006" key="3">
    <source>
        <dbReference type="Google" id="ProtNLM"/>
    </source>
</evidence>
<proteinExistence type="predicted"/>
<evidence type="ECO:0000313" key="1">
    <source>
        <dbReference type="EMBL" id="ROV88835.1"/>
    </source>
</evidence>
<reference evidence="1 2" key="1">
    <citation type="submission" date="2015-09" db="EMBL/GenBank/DDBJ databases">
        <title>Host preference determinants of Valsa canker pathogens revealed by comparative genomics.</title>
        <authorList>
            <person name="Yin Z."/>
            <person name="Huang L."/>
        </authorList>
    </citation>
    <scope>NUCLEOTIDE SEQUENCE [LARGE SCALE GENOMIC DNA]</scope>
    <source>
        <strain evidence="1 2">03-1</strain>
    </source>
</reference>
<dbReference type="InterPro" id="IPR009097">
    <property type="entry name" value="Cyclic_Pdiesterase"/>
</dbReference>
<evidence type="ECO:0000313" key="2">
    <source>
        <dbReference type="Proteomes" id="UP000283895"/>
    </source>
</evidence>
<dbReference type="PANTHER" id="PTHR28141">
    <property type="entry name" value="2',3'-CYCLIC-NUCLEOTIDE 3'-PHOSPHODIESTERASE"/>
    <property type="match status" value="1"/>
</dbReference>
<dbReference type="STRING" id="356882.A0A423VDC8"/>